<sequence length="149" mass="16279">MKKALLLLLAGVLVACTGCAHTAAKEPKACKVEVYSDGGELLKTIDDQETVGLLTPTEDWADAEAPQPEPAAQYELVVWQEKTLLAGEDPEGEREYEVILNLTLYQDSPLVKTVISPQAVKNMRLSEEMLTAYYTLPDETLSALRQAVG</sequence>
<dbReference type="PROSITE" id="PS51257">
    <property type="entry name" value="PROKAR_LIPOPROTEIN"/>
    <property type="match status" value="1"/>
</dbReference>
<keyword evidence="1" id="KW-0732">Signal</keyword>
<gene>
    <name evidence="2" type="ORF">EDD78_101507</name>
</gene>
<dbReference type="Proteomes" id="UP000294682">
    <property type="component" value="Unassembled WGS sequence"/>
</dbReference>
<evidence type="ECO:0000256" key="1">
    <source>
        <dbReference type="SAM" id="SignalP"/>
    </source>
</evidence>
<keyword evidence="3" id="KW-1185">Reference proteome</keyword>
<dbReference type="RefSeq" id="WP_132083849.1">
    <property type="nucleotide sequence ID" value="NZ_SLUK01000001.1"/>
</dbReference>
<evidence type="ECO:0008006" key="4">
    <source>
        <dbReference type="Google" id="ProtNLM"/>
    </source>
</evidence>
<comment type="caution">
    <text evidence="2">The sequence shown here is derived from an EMBL/GenBank/DDBJ whole genome shotgun (WGS) entry which is preliminary data.</text>
</comment>
<dbReference type="EMBL" id="SLUK01000001">
    <property type="protein sequence ID" value="TCL45524.1"/>
    <property type="molecule type" value="Genomic_DNA"/>
</dbReference>
<protein>
    <recommendedName>
        <fullName evidence="4">DUF4825 domain-containing protein</fullName>
    </recommendedName>
</protein>
<proteinExistence type="predicted"/>
<name>A0A9X8ULT8_9FIRM</name>
<evidence type="ECO:0000313" key="2">
    <source>
        <dbReference type="EMBL" id="TCL45524.1"/>
    </source>
</evidence>
<feature type="signal peptide" evidence="1">
    <location>
        <begin position="1"/>
        <end position="22"/>
    </location>
</feature>
<organism evidence="2 3">
    <name type="scientific">Harryflintia acetispora</name>
    <dbReference type="NCBI Taxonomy" id="1849041"/>
    <lineage>
        <taxon>Bacteria</taxon>
        <taxon>Bacillati</taxon>
        <taxon>Bacillota</taxon>
        <taxon>Clostridia</taxon>
        <taxon>Eubacteriales</taxon>
        <taxon>Oscillospiraceae</taxon>
        <taxon>Harryflintia</taxon>
    </lineage>
</organism>
<accession>A0A9X8ULT8</accession>
<dbReference type="AlphaFoldDB" id="A0A9X8ULT8"/>
<reference evidence="2 3" key="1">
    <citation type="submission" date="2019-03" db="EMBL/GenBank/DDBJ databases">
        <title>Genomic Encyclopedia of Type Strains, Phase IV (KMG-IV): sequencing the most valuable type-strain genomes for metagenomic binning, comparative biology and taxonomic classification.</title>
        <authorList>
            <person name="Goeker M."/>
        </authorList>
    </citation>
    <scope>NUCLEOTIDE SEQUENCE [LARGE SCALE GENOMIC DNA]</scope>
    <source>
        <strain evidence="2 3">DSM 100433</strain>
    </source>
</reference>
<evidence type="ECO:0000313" key="3">
    <source>
        <dbReference type="Proteomes" id="UP000294682"/>
    </source>
</evidence>
<feature type="chain" id="PRO_5040932686" description="DUF4825 domain-containing protein" evidence="1">
    <location>
        <begin position="23"/>
        <end position="149"/>
    </location>
</feature>